<name>A0A7G7MME7_9PSEU</name>
<proteinExistence type="predicted"/>
<dbReference type="InterPro" id="IPR002575">
    <property type="entry name" value="Aminoglycoside_PTrfase"/>
</dbReference>
<dbReference type="KEGG" id="ppel:H6H00_08600"/>
<evidence type="ECO:0000313" key="3">
    <source>
        <dbReference type="Proteomes" id="UP000515728"/>
    </source>
</evidence>
<keyword evidence="3" id="KW-1185">Reference proteome</keyword>
<protein>
    <submittedName>
        <fullName evidence="2">Aminoglycoside phosphotransferase family protein</fullName>
    </submittedName>
</protein>
<reference evidence="2 3" key="1">
    <citation type="submission" date="2020-08" db="EMBL/GenBank/DDBJ databases">
        <authorList>
            <person name="Mo P."/>
        </authorList>
    </citation>
    <scope>NUCLEOTIDE SEQUENCE [LARGE SCALE GENOMIC DNA]</scope>
    <source>
        <strain evidence="2 3">CGMCC 4.1532</strain>
    </source>
</reference>
<evidence type="ECO:0000259" key="1">
    <source>
        <dbReference type="Pfam" id="PF01636"/>
    </source>
</evidence>
<dbReference type="Proteomes" id="UP000515728">
    <property type="component" value="Chromosome"/>
</dbReference>
<dbReference type="AlphaFoldDB" id="A0A7G7MME7"/>
<accession>A0A7G7MME7</accession>
<feature type="domain" description="Aminoglycoside phosphotransferase" evidence="1">
    <location>
        <begin position="45"/>
        <end position="238"/>
    </location>
</feature>
<organism evidence="2 3">
    <name type="scientific">Pseudonocardia petroleophila</name>
    <dbReference type="NCBI Taxonomy" id="37331"/>
    <lineage>
        <taxon>Bacteria</taxon>
        <taxon>Bacillati</taxon>
        <taxon>Actinomycetota</taxon>
        <taxon>Actinomycetes</taxon>
        <taxon>Pseudonocardiales</taxon>
        <taxon>Pseudonocardiaceae</taxon>
        <taxon>Pseudonocardia</taxon>
    </lineage>
</organism>
<dbReference type="InterPro" id="IPR011009">
    <property type="entry name" value="Kinase-like_dom_sf"/>
</dbReference>
<dbReference type="Gene3D" id="3.90.1200.10">
    <property type="match status" value="1"/>
</dbReference>
<dbReference type="RefSeq" id="WP_185720783.1">
    <property type="nucleotide sequence ID" value="NZ_BAAAWI010000001.1"/>
</dbReference>
<dbReference type="Pfam" id="PF01636">
    <property type="entry name" value="APH"/>
    <property type="match status" value="1"/>
</dbReference>
<dbReference type="SUPFAM" id="SSF56112">
    <property type="entry name" value="Protein kinase-like (PK-like)"/>
    <property type="match status" value="1"/>
</dbReference>
<dbReference type="EMBL" id="CP060131">
    <property type="protein sequence ID" value="QNG53958.1"/>
    <property type="molecule type" value="Genomic_DNA"/>
</dbReference>
<sequence length="292" mass="32285">MTALDNIADVERPVMHDAAQQLGLDTTGSRLISASSRLIWHLPVDRVALTITRPGSKTADDIGAEVAAVRSASAGGVRTPPLLAEPIELADSRFALPYRWIDGRAFESTDWPAGVVEAAKLARCDPEGLRRLRWPTDWPDPAWEPLLGQPLFTEISGRVHQAEQAVDDLLRVDNLVLCHGDLQPANFLVDEAGDPWLVDLEYACLTPPGWDAAKIILLADRFGDPASYDDLLRAWGELNPRDLASCVLAQEVQIVCWLLRMARAGGSRVEEESRARAKTLTNRHRRWRHLSG</sequence>
<evidence type="ECO:0000313" key="2">
    <source>
        <dbReference type="EMBL" id="QNG53958.1"/>
    </source>
</evidence>
<gene>
    <name evidence="2" type="ORF">H6H00_08600</name>
</gene>